<organism evidence="3 4">
    <name type="scientific">Anoxynatronum sibiricum</name>
    <dbReference type="NCBI Taxonomy" id="210623"/>
    <lineage>
        <taxon>Bacteria</taxon>
        <taxon>Bacillati</taxon>
        <taxon>Bacillota</taxon>
        <taxon>Clostridia</taxon>
        <taxon>Eubacteriales</taxon>
        <taxon>Clostridiaceae</taxon>
        <taxon>Anoxynatronum</taxon>
    </lineage>
</organism>
<dbReference type="EMBL" id="JBCITM010000001">
    <property type="protein sequence ID" value="MEN1758952.1"/>
    <property type="molecule type" value="Genomic_DNA"/>
</dbReference>
<dbReference type="RefSeq" id="WP_343184336.1">
    <property type="nucleotide sequence ID" value="NZ_JBCITM010000001.1"/>
</dbReference>
<sequence>MLTLFSKSSTPQKNVHRCCSEHVPALLAGSGHRYLAALLPPFMSFIHQGSQWTDQGLRNLSHFYHPLQHSGLPGVHHAADELTNNLKIMDEAFKERHAQRYFFHLGIVLHLIQDLCVPHHAIGCLLQGHHHYESWAADHFQAFIPRRLVAVKGRHPLEILESNALRSLSHEMLLHQPTEEQMKHSTAELLPRAFHSTAAVLLLLQKEIVSLTECSTSIPHPSLMGKVV</sequence>
<keyword evidence="1" id="KW-0964">Secreted</keyword>
<evidence type="ECO:0000259" key="2">
    <source>
        <dbReference type="SMART" id="SM00770"/>
    </source>
</evidence>
<accession>A0ABU9VP61</accession>
<dbReference type="Gene3D" id="1.10.575.10">
    <property type="entry name" value="P1 Nuclease"/>
    <property type="match status" value="1"/>
</dbReference>
<dbReference type="InterPro" id="IPR008947">
    <property type="entry name" value="PLipase_C/P1_nuclease_dom_sf"/>
</dbReference>
<reference evidence="3 4" key="1">
    <citation type="submission" date="2024-04" db="EMBL/GenBank/DDBJ databases">
        <title>Genome sequencing and metabolic network reconstruction of aminoacids and betaine degradation by Anoxynatronum sibiricum.</title>
        <authorList>
            <person name="Detkova E.N."/>
            <person name="Boltjanskaja Y.V."/>
            <person name="Mardanov A.V."/>
            <person name="Kevbrin V."/>
        </authorList>
    </citation>
    <scope>NUCLEOTIDE SEQUENCE [LARGE SCALE GENOMIC DNA]</scope>
    <source>
        <strain evidence="3 4">Z-7981</strain>
    </source>
</reference>
<comment type="caution">
    <text evidence="3">The sequence shown here is derived from an EMBL/GenBank/DDBJ whole genome shotgun (WGS) entry which is preliminary data.</text>
</comment>
<proteinExistence type="predicted"/>
<protein>
    <recommendedName>
        <fullName evidence="2">Zn-dependent PLC domain-containing protein</fullName>
    </recommendedName>
</protein>
<dbReference type="SMART" id="SM00770">
    <property type="entry name" value="Zn_dep_PLPC"/>
    <property type="match status" value="1"/>
</dbReference>
<evidence type="ECO:0000256" key="1">
    <source>
        <dbReference type="ARBA" id="ARBA00022525"/>
    </source>
</evidence>
<dbReference type="SUPFAM" id="SSF48537">
    <property type="entry name" value="Phospholipase C/P1 nuclease"/>
    <property type="match status" value="1"/>
</dbReference>
<dbReference type="Proteomes" id="UP001407405">
    <property type="component" value="Unassembled WGS sequence"/>
</dbReference>
<gene>
    <name evidence="3" type="ORF">AAIG11_00570</name>
</gene>
<feature type="domain" description="Zn-dependent PLC" evidence="2">
    <location>
        <begin position="1"/>
        <end position="216"/>
    </location>
</feature>
<evidence type="ECO:0000313" key="3">
    <source>
        <dbReference type="EMBL" id="MEN1758952.1"/>
    </source>
</evidence>
<keyword evidence="4" id="KW-1185">Reference proteome</keyword>
<dbReference type="InterPro" id="IPR001531">
    <property type="entry name" value="Zn_PLipaseC"/>
</dbReference>
<name>A0ABU9VP61_9CLOT</name>
<evidence type="ECO:0000313" key="4">
    <source>
        <dbReference type="Proteomes" id="UP001407405"/>
    </source>
</evidence>